<feature type="domain" description="UspA" evidence="2">
    <location>
        <begin position="1"/>
        <end position="138"/>
    </location>
</feature>
<proteinExistence type="inferred from homology"/>
<dbReference type="Proteomes" id="UP000610611">
    <property type="component" value="Unassembled WGS sequence"/>
</dbReference>
<dbReference type="OrthoDB" id="105697at2157"/>
<dbReference type="Gene3D" id="3.40.50.620">
    <property type="entry name" value="HUPs"/>
    <property type="match status" value="1"/>
</dbReference>
<reference evidence="3 5" key="1">
    <citation type="submission" date="2015-08" db="EMBL/GenBank/DDBJ databases">
        <title>Genomes of Isolates from Cabo Rojo, PR.</title>
        <authorList>
            <person name="Sanchez-Nieves R.L."/>
            <person name="Montalvo-Rodriguez R."/>
        </authorList>
    </citation>
    <scope>NUCLEOTIDE SEQUENCE [LARGE SCALE GENOMIC DNA]</scope>
    <source>
        <strain evidence="3 5">SL3</strain>
    </source>
</reference>
<dbReference type="PANTHER" id="PTHR46268:SF6">
    <property type="entry name" value="UNIVERSAL STRESS PROTEIN UP12"/>
    <property type="match status" value="1"/>
</dbReference>
<evidence type="ECO:0000256" key="1">
    <source>
        <dbReference type="ARBA" id="ARBA00008791"/>
    </source>
</evidence>
<gene>
    <name evidence="3" type="ORF">AMS69_19280</name>
    <name evidence="4" type="ORF">GOC83_17720</name>
</gene>
<comment type="similarity">
    <text evidence="1">Belongs to the universal stress protein A family.</text>
</comment>
<keyword evidence="5" id="KW-1185">Reference proteome</keyword>
<evidence type="ECO:0000313" key="4">
    <source>
        <dbReference type="EMBL" id="NLV07971.1"/>
    </source>
</evidence>
<dbReference type="EMBL" id="LIUF01000014">
    <property type="protein sequence ID" value="KOX91312.1"/>
    <property type="molecule type" value="Genomic_DNA"/>
</dbReference>
<name>A0A0M9AG91_9EURY</name>
<dbReference type="EMBL" id="WOWB01000003">
    <property type="protein sequence ID" value="NLV07971.1"/>
    <property type="molecule type" value="Genomic_DNA"/>
</dbReference>
<dbReference type="CDD" id="cd00293">
    <property type="entry name" value="USP-like"/>
    <property type="match status" value="1"/>
</dbReference>
<dbReference type="PANTHER" id="PTHR46268">
    <property type="entry name" value="STRESS RESPONSE PROTEIN NHAX"/>
    <property type="match status" value="1"/>
</dbReference>
<dbReference type="PRINTS" id="PR01438">
    <property type="entry name" value="UNVRSLSTRESS"/>
</dbReference>
<dbReference type="Pfam" id="PF00582">
    <property type="entry name" value="Usp"/>
    <property type="match status" value="1"/>
</dbReference>
<evidence type="ECO:0000313" key="3">
    <source>
        <dbReference type="EMBL" id="KOX91312.1"/>
    </source>
</evidence>
<dbReference type="InterPro" id="IPR006016">
    <property type="entry name" value="UspA"/>
</dbReference>
<accession>A0A0M9AG91</accession>
<dbReference type="SUPFAM" id="SSF52402">
    <property type="entry name" value="Adenine nucleotide alpha hydrolases-like"/>
    <property type="match status" value="1"/>
</dbReference>
<dbReference type="InterPro" id="IPR006015">
    <property type="entry name" value="Universal_stress_UspA"/>
</dbReference>
<protein>
    <submittedName>
        <fullName evidence="3">Universal stress protein</fullName>
    </submittedName>
</protein>
<sequence length="140" mass="15151">MYDTIVVAIDGSADANRATTHAIEQAEQHGAKLHAVFVVDTDRHSEPALSSMELETIEIEEWGNDELAEVAERGDAVDVEVTTRCCHGKPYVEIISYADEVDADLIVLGYHGHSHSKGNQIGSVTDRVVQNAGRPVLVAT</sequence>
<dbReference type="AlphaFoldDB" id="A0A0M9AG91"/>
<dbReference type="STRING" id="1705562.AMS69_19280"/>
<reference evidence="4" key="2">
    <citation type="submission" date="2019-12" db="EMBL/GenBank/DDBJ databases">
        <title>The whole-genome sequencing of Haloarcula japonica strain pws8.</title>
        <authorList>
            <person name="Verma D.K."/>
            <person name="Gopal K."/>
            <person name="Prasad E.S."/>
        </authorList>
    </citation>
    <scope>NUCLEOTIDE SEQUENCE</scope>
    <source>
        <strain evidence="4">Pws8</strain>
    </source>
</reference>
<comment type="caution">
    <text evidence="3">The sequence shown here is derived from an EMBL/GenBank/DDBJ whole genome shotgun (WGS) entry which is preliminary data.</text>
</comment>
<organism evidence="3 5">
    <name type="scientific">Haloarcula rubripromontorii</name>
    <dbReference type="NCBI Taxonomy" id="1705562"/>
    <lineage>
        <taxon>Archaea</taxon>
        <taxon>Methanobacteriati</taxon>
        <taxon>Methanobacteriota</taxon>
        <taxon>Stenosarchaea group</taxon>
        <taxon>Halobacteria</taxon>
        <taxon>Halobacteriales</taxon>
        <taxon>Haloarculaceae</taxon>
        <taxon>Haloarcula</taxon>
    </lineage>
</organism>
<dbReference type="Proteomes" id="UP000037729">
    <property type="component" value="Unassembled WGS sequence"/>
</dbReference>
<evidence type="ECO:0000313" key="5">
    <source>
        <dbReference type="Proteomes" id="UP000037729"/>
    </source>
</evidence>
<dbReference type="InterPro" id="IPR014729">
    <property type="entry name" value="Rossmann-like_a/b/a_fold"/>
</dbReference>
<dbReference type="RefSeq" id="WP_053969650.1">
    <property type="nucleotide sequence ID" value="NZ_JAWJXX010000002.1"/>
</dbReference>
<evidence type="ECO:0000259" key="2">
    <source>
        <dbReference type="Pfam" id="PF00582"/>
    </source>
</evidence>
<dbReference type="PATRIC" id="fig|1705562.3.peg.3"/>